<dbReference type="STRING" id="561365.SAMN05660866_01333"/>
<dbReference type="RefSeq" id="WP_079511817.1">
    <property type="nucleotide sequence ID" value="NZ_FUYL01000003.1"/>
</dbReference>
<dbReference type="AlphaFoldDB" id="A0A1T5B256"/>
<gene>
    <name evidence="3" type="ORF">SAMN05660866_01333</name>
</gene>
<dbReference type="EMBL" id="FUYL01000003">
    <property type="protein sequence ID" value="SKB41265.1"/>
    <property type="molecule type" value="Genomic_DNA"/>
</dbReference>
<dbReference type="Pfam" id="PF13290">
    <property type="entry name" value="CHB_HEX_C_1"/>
    <property type="match status" value="1"/>
</dbReference>
<feature type="chain" id="PRO_5013069450" evidence="1">
    <location>
        <begin position="25"/>
        <end position="266"/>
    </location>
</feature>
<dbReference type="InterPro" id="IPR059177">
    <property type="entry name" value="GH29D-like_dom"/>
</dbReference>
<dbReference type="Proteomes" id="UP000190339">
    <property type="component" value="Unassembled WGS sequence"/>
</dbReference>
<evidence type="ECO:0000313" key="4">
    <source>
        <dbReference type="Proteomes" id="UP000190339"/>
    </source>
</evidence>
<sequence length="266" mass="28922">MRTIYSLLALVMLCQACISQNSINASTEIFPLSAPQLNVSSVFFDSITTVRISFDFPNAVIKYSFNGGAVNQSSKIYTAPLELTESAVIKAKVYHPDYLESEEVQVEVVKTSTEKTIEEIILTPSASENYPGLGAAGLGDFINGAEQFGGDKQWMGFQTDTISAAIKLNSNIEVSNLVLSVLTNQSNWIFAPAKIEVFNEGEKVGVLSNPNSAIETSSGATFLSVPITKGTYSEFTVVVYPLAEIPEWHQGKGSTPWLFIDEIIIQ</sequence>
<organism evidence="3 4">
    <name type="scientific">Maribacter arcticus</name>
    <dbReference type="NCBI Taxonomy" id="561365"/>
    <lineage>
        <taxon>Bacteria</taxon>
        <taxon>Pseudomonadati</taxon>
        <taxon>Bacteroidota</taxon>
        <taxon>Flavobacteriia</taxon>
        <taxon>Flavobacteriales</taxon>
        <taxon>Flavobacteriaceae</taxon>
        <taxon>Maribacter</taxon>
    </lineage>
</organism>
<reference evidence="4" key="1">
    <citation type="submission" date="2017-02" db="EMBL/GenBank/DDBJ databases">
        <authorList>
            <person name="Varghese N."/>
            <person name="Submissions S."/>
        </authorList>
    </citation>
    <scope>NUCLEOTIDE SEQUENCE [LARGE SCALE GENOMIC DNA]</scope>
    <source>
        <strain evidence="4">DSM 23546</strain>
    </source>
</reference>
<protein>
    <submittedName>
        <fullName evidence="3">Chitobiase/beta-hexosaminidase C-terminal domain-containing protein</fullName>
    </submittedName>
</protein>
<accession>A0A1T5B256</accession>
<keyword evidence="4" id="KW-1185">Reference proteome</keyword>
<evidence type="ECO:0000259" key="2">
    <source>
        <dbReference type="Pfam" id="PF13290"/>
    </source>
</evidence>
<proteinExistence type="predicted"/>
<name>A0A1T5B256_9FLAO</name>
<feature type="domain" description="GH29D-like beta-sandwich" evidence="2">
    <location>
        <begin position="45"/>
        <end position="102"/>
    </location>
</feature>
<dbReference type="OrthoDB" id="9806464at2"/>
<evidence type="ECO:0000256" key="1">
    <source>
        <dbReference type="SAM" id="SignalP"/>
    </source>
</evidence>
<feature type="signal peptide" evidence="1">
    <location>
        <begin position="1"/>
        <end position="24"/>
    </location>
</feature>
<keyword evidence="1" id="KW-0732">Signal</keyword>
<evidence type="ECO:0000313" key="3">
    <source>
        <dbReference type="EMBL" id="SKB41265.1"/>
    </source>
</evidence>